<dbReference type="InterPro" id="IPR050372">
    <property type="entry name" value="Neurexin-related_CASP"/>
</dbReference>
<evidence type="ECO:0000313" key="5">
    <source>
        <dbReference type="RefSeq" id="XP_031423911.1"/>
    </source>
</evidence>
<dbReference type="AlphaFoldDB" id="A0A6P8FJW3"/>
<feature type="domain" description="Laminin G" evidence="3">
    <location>
        <begin position="412"/>
        <end position="571"/>
    </location>
</feature>
<dbReference type="Pfam" id="PF06009">
    <property type="entry name" value="Laminin_II"/>
    <property type="match status" value="1"/>
</dbReference>
<feature type="domain" description="Laminin G" evidence="3">
    <location>
        <begin position="789"/>
        <end position="961"/>
    </location>
</feature>
<sequence>MLDSMRHIRELIEQTRQMANAIKVPMMFTGKGYVELRPPADLRDLRAVTTLDLYLQRPPLEPPRGDSNSRRRRRQGREKAENTFVFYLGNKNASEDFVGMTLRNNVLYSMYRLGGVFHSMEITNVTRSPRDPAHFDRVDFNRVYQDLEVIYTRGYTSKSPVLLPAFQLHPDSLHNLLHLDPGSTVFYVGGFPHNFTPPAEMGLGLSLYRGCIESSTLSHRLLGLYNFHRVVNVNQKQPCVRQVSQDKTEQLYFDGTGYGTVNITQSKTRRRIEFSVKSSLRNALLFYIGNERSYYSVIVEKGHLVLTGRQGDQVHSNRTATEVFPTARDTFKKIDIVFNDPDVKVLGETHITIPYSKDVYNFFYIGGVPLSLRERDGITAPALKGSLQNWPKVDSQRETLIEMLGVMRGFRENLLAVREADFSADSSLTEAQEPFKDTISLGFKTAQPGSVLLQTAQGAQGIKLSLTDGRVEFKYGSQAVMSERKYHDGRWHYLTALRNDSGLRLTIDDSDTGSDRPNSSPVVTDGNNLTLGREVFIGCLADLYMRRPGQAYLPSDLSQFHPKGNVNLGVCGVERPPQAIRATALKQKNKNKHRMKKSGSGPDICRPPVGLLQAYSLTSPASQLSFHIPPEELNYRPHFSLVMKTTSTEGLILHIRGKQNGAHMTLYMTSGKIRLIVGNRSIHYHKKINDNHWHKVDLSVEKHSFHLLVDNLRVTDGQLPAGEGAALNLSSPVYLGADLTTPNTEAQRKSVPRASVTGCIYNFKFYNELVGEPLTKAGISPCFDSKMESGVFFSGEGAYMASQTPLMVDADFHLTFAVRPRDVLGLLFHARGHHRRSISVYLQSNQIIARANDGGGDYTVSIAISHNLCDSFHTVSVYKQKNSIKLELDFKSRHVRGPLAASYSSSLDSLYFGGIPGDLQAQHVPVRRSYVGCLRDVRLNGEDVSLGSLYTPHGPVSLQGCPVN</sequence>
<gene>
    <name evidence="5" type="primary">LOC116220536</name>
</gene>
<dbReference type="Pfam" id="PF02210">
    <property type="entry name" value="Laminin_G_2"/>
    <property type="match status" value="3"/>
</dbReference>
<dbReference type="SMART" id="SM00282">
    <property type="entry name" value="LamG"/>
    <property type="match status" value="4"/>
</dbReference>
<comment type="caution">
    <text evidence="1">Lacks conserved residue(s) required for the propagation of feature annotation.</text>
</comment>
<reference evidence="5" key="1">
    <citation type="submission" date="2025-08" db="UniProtKB">
        <authorList>
            <consortium name="RefSeq"/>
        </authorList>
    </citation>
    <scope>IDENTIFICATION</scope>
</reference>
<dbReference type="GeneID" id="116220536"/>
<feature type="domain" description="Laminin G" evidence="3">
    <location>
        <begin position="613"/>
        <end position="782"/>
    </location>
</feature>
<keyword evidence="4" id="KW-1185">Reference proteome</keyword>
<evidence type="ECO:0000259" key="3">
    <source>
        <dbReference type="PROSITE" id="PS50025"/>
    </source>
</evidence>
<dbReference type="PANTHER" id="PTHR15036">
    <property type="entry name" value="PIKACHURIN-LIKE PROTEIN"/>
    <property type="match status" value="1"/>
</dbReference>
<dbReference type="CDD" id="cd00110">
    <property type="entry name" value="LamG"/>
    <property type="match status" value="4"/>
</dbReference>
<dbReference type="InterPro" id="IPR013320">
    <property type="entry name" value="ConA-like_dom_sf"/>
</dbReference>
<dbReference type="GO" id="GO:0007155">
    <property type="term" value="P:cell adhesion"/>
    <property type="evidence" value="ECO:0007669"/>
    <property type="project" value="InterPro"/>
</dbReference>
<organism evidence="4 5">
    <name type="scientific">Clupea harengus</name>
    <name type="common">Atlantic herring</name>
    <dbReference type="NCBI Taxonomy" id="7950"/>
    <lineage>
        <taxon>Eukaryota</taxon>
        <taxon>Metazoa</taxon>
        <taxon>Chordata</taxon>
        <taxon>Craniata</taxon>
        <taxon>Vertebrata</taxon>
        <taxon>Euteleostomi</taxon>
        <taxon>Actinopterygii</taxon>
        <taxon>Neopterygii</taxon>
        <taxon>Teleostei</taxon>
        <taxon>Clupei</taxon>
        <taxon>Clupeiformes</taxon>
        <taxon>Clupeoidei</taxon>
        <taxon>Clupeidae</taxon>
        <taxon>Clupea</taxon>
    </lineage>
</organism>
<dbReference type="OrthoDB" id="5836593at2759"/>
<dbReference type="Proteomes" id="UP000515152">
    <property type="component" value="Chromosome 1"/>
</dbReference>
<protein>
    <submittedName>
        <fullName evidence="5">Laminin subunit alpha-3-like</fullName>
    </submittedName>
</protein>
<name>A0A6P8FJW3_CLUHA</name>
<dbReference type="InterPro" id="IPR001791">
    <property type="entry name" value="Laminin_G"/>
</dbReference>
<evidence type="ECO:0000313" key="4">
    <source>
        <dbReference type="Proteomes" id="UP000515152"/>
    </source>
</evidence>
<dbReference type="KEGG" id="char:116220536"/>
<dbReference type="Gene3D" id="2.60.120.200">
    <property type="match status" value="5"/>
</dbReference>
<accession>A0A6P8FJW3</accession>
<dbReference type="PANTHER" id="PTHR15036:SF67">
    <property type="entry name" value="LAMININ SUBUNIT ALPHA-LIKE PROTEIN"/>
    <property type="match status" value="1"/>
</dbReference>
<proteinExistence type="predicted"/>
<dbReference type="RefSeq" id="XP_031423911.1">
    <property type="nucleotide sequence ID" value="XM_031568051.1"/>
</dbReference>
<dbReference type="SUPFAM" id="SSF49899">
    <property type="entry name" value="Concanavalin A-like lectins/glucanases"/>
    <property type="match status" value="5"/>
</dbReference>
<evidence type="ECO:0000256" key="1">
    <source>
        <dbReference type="PROSITE-ProRule" id="PRU00122"/>
    </source>
</evidence>
<feature type="region of interest" description="Disordered" evidence="2">
    <location>
        <begin position="56"/>
        <end position="77"/>
    </location>
</feature>
<dbReference type="PROSITE" id="PS50025">
    <property type="entry name" value="LAM_G_DOMAIN"/>
    <property type="match status" value="3"/>
</dbReference>
<evidence type="ECO:0000256" key="2">
    <source>
        <dbReference type="SAM" id="MobiDB-lite"/>
    </source>
</evidence>
<dbReference type="InterPro" id="IPR010307">
    <property type="entry name" value="Laminin_dom_II"/>
</dbReference>